<keyword evidence="1" id="KW-0472">Membrane</keyword>
<dbReference type="InterPro" id="IPR029044">
    <property type="entry name" value="Nucleotide-diphossugar_trans"/>
</dbReference>
<feature type="transmembrane region" description="Helical" evidence="1">
    <location>
        <begin position="31"/>
        <end position="49"/>
    </location>
</feature>
<dbReference type="Gene3D" id="3.90.550.10">
    <property type="entry name" value="Spore Coat Polysaccharide Biosynthesis Protein SpsA, Chain A"/>
    <property type="match status" value="1"/>
</dbReference>
<dbReference type="EMBL" id="CP000125">
    <property type="protein sequence ID" value="ABA51515.1"/>
    <property type="molecule type" value="Genomic_DNA"/>
</dbReference>
<organism evidence="3 4">
    <name type="scientific">Burkholderia pseudomallei (strain 1710b)</name>
    <dbReference type="NCBI Taxonomy" id="320372"/>
    <lineage>
        <taxon>Bacteria</taxon>
        <taxon>Pseudomonadati</taxon>
        <taxon>Pseudomonadota</taxon>
        <taxon>Betaproteobacteria</taxon>
        <taxon>Burkholderiales</taxon>
        <taxon>Burkholderiaceae</taxon>
        <taxon>Burkholderia</taxon>
        <taxon>pseudomallei group</taxon>
    </lineage>
</organism>
<dbReference type="HOGENOM" id="CLU_709177_0_0_4"/>
<dbReference type="InterPro" id="IPR001173">
    <property type="entry name" value="Glyco_trans_2-like"/>
</dbReference>
<gene>
    <name evidence="3" type="ordered locus">BURPS1710b_A1966</name>
</gene>
<dbReference type="PANTHER" id="PTHR43179">
    <property type="entry name" value="RHAMNOSYLTRANSFERASE WBBL"/>
    <property type="match status" value="1"/>
</dbReference>
<dbReference type="SUPFAM" id="SSF53448">
    <property type="entry name" value="Nucleotide-diphospho-sugar transferases"/>
    <property type="match status" value="1"/>
</dbReference>
<evidence type="ECO:0000256" key="1">
    <source>
        <dbReference type="SAM" id="Phobius"/>
    </source>
</evidence>
<reference evidence="3 4" key="1">
    <citation type="submission" date="2005-09" db="EMBL/GenBank/DDBJ databases">
        <authorList>
            <person name="Woods D.E."/>
            <person name="Nierman W.C."/>
        </authorList>
    </citation>
    <scope>NUCLEOTIDE SEQUENCE [LARGE SCALE GENOMIC DNA]</scope>
    <source>
        <strain evidence="3 4">1710b</strain>
    </source>
</reference>
<sequence>MGRAGRRSRVCDRLGGRRLRRRHVRLRAKESRILGFVTTGPAMLLTIAIPTHNRVSCLRLLVDSLLAQIAQAERRGDRVAILIADNASTDGTGEYLESLAASRFVTIHRHAHNRGAAANVVHCFRHASSRYVWIIGDDDLPLPGAVDAVLRHLACAAPDLFLLAAKWVPENLEAAARACGKPGRAKRVDRIDLSLKASVMTTFISSWVVNREAYLHHYGDVGIDRFGDTLFPQLAWVFGLMRSGARFLSADGPWLLARAGNSGNYAVFDTFSHQYNRIVDQSFAEAGWLRDFHRQNILWNFIPGLVWSVRTERAGRFEPFDAAAVEKVLSSAYAGSRFYARIVLPMITRRAGVAKWYWVLARILRRARVCWIFACASTRRRLAMKSGVD</sequence>
<dbReference type="AlphaFoldDB" id="Q3JH36"/>
<dbReference type="EnsemblBacteria" id="ABA51515">
    <property type="protein sequence ID" value="ABA51515"/>
    <property type="gene ID" value="BURPS1710b_A1966"/>
</dbReference>
<evidence type="ECO:0000313" key="4">
    <source>
        <dbReference type="Proteomes" id="UP000002700"/>
    </source>
</evidence>
<protein>
    <submittedName>
        <fullName evidence="3">Putative glycosyl transferase</fullName>
    </submittedName>
</protein>
<feature type="domain" description="Glycosyltransferase 2-like" evidence="2">
    <location>
        <begin position="46"/>
        <end position="154"/>
    </location>
</feature>
<dbReference type="PANTHER" id="PTHR43179:SF7">
    <property type="entry name" value="RHAMNOSYLTRANSFERASE WBBL"/>
    <property type="match status" value="1"/>
</dbReference>
<dbReference type="CAZy" id="GT2">
    <property type="family name" value="Glycosyltransferase Family 2"/>
</dbReference>
<evidence type="ECO:0000259" key="2">
    <source>
        <dbReference type="Pfam" id="PF00535"/>
    </source>
</evidence>
<keyword evidence="1" id="KW-1133">Transmembrane helix</keyword>
<keyword evidence="1" id="KW-0812">Transmembrane</keyword>
<evidence type="ECO:0000313" key="3">
    <source>
        <dbReference type="EMBL" id="ABA51515.1"/>
    </source>
</evidence>
<accession>Q3JH36</accession>
<keyword evidence="3" id="KW-0808">Transferase</keyword>
<name>Q3JH36_BURP1</name>
<dbReference type="Pfam" id="PF00535">
    <property type="entry name" value="Glycos_transf_2"/>
    <property type="match status" value="1"/>
</dbReference>
<proteinExistence type="predicted"/>
<dbReference type="GO" id="GO:0016740">
    <property type="term" value="F:transferase activity"/>
    <property type="evidence" value="ECO:0007669"/>
    <property type="project" value="UniProtKB-KW"/>
</dbReference>
<dbReference type="KEGG" id="bpm:BURPS1710b_A1966"/>
<dbReference type="Proteomes" id="UP000002700">
    <property type="component" value="Chromosome II"/>
</dbReference>